<evidence type="ECO:0000256" key="1">
    <source>
        <dbReference type="SAM" id="Coils"/>
    </source>
</evidence>
<dbReference type="Pfam" id="PF13837">
    <property type="entry name" value="Myb_DNA-bind_4"/>
    <property type="match status" value="1"/>
</dbReference>
<dbReference type="PANTHER" id="PTHR46327:SF22">
    <property type="entry name" value="TRANSCRIPTION FACTOR"/>
    <property type="match status" value="1"/>
</dbReference>
<feature type="compositionally biased region" description="Basic and acidic residues" evidence="2">
    <location>
        <begin position="251"/>
        <end position="261"/>
    </location>
</feature>
<sequence>MPVHHQPQHVPHTMIQHQSGQSSAFPLTMGTMCDQTMSIAEFGKGDGSKNSASEEDEPSLAKNGGDGHHEAGRTKKGSPWQRVKWTDEMVKLMITAVSYIGEDSTSDVAGRRKAVILQKKGKWKTISNVMAERGYHVSPQQCEDKFNDLNKRYKKLNDMLGRGTSCQVVEKPALLDLIDYLSEKEKDDVRKILSSKQLFYEEMCSYHNNNRLHLPHDVALQRSLQQALRSRDDRDEDDQDMETDDHEEFEENHASHGDCRGIDGASVGPMKKLKQRQGQEDAATFGNSLNCQEYNKSLNTHGQMIQSDGNQALPENMRAALLQNQWIESRTIQLEEQKLQIQIEMLEVEKQRFKWQKFSKKKDRELELLKLENERMKLENERLALELKRRELGAGLK</sequence>
<feature type="region of interest" description="Disordered" evidence="2">
    <location>
        <begin position="41"/>
        <end position="82"/>
    </location>
</feature>
<feature type="region of interest" description="Disordered" evidence="2">
    <location>
        <begin position="1"/>
        <end position="22"/>
    </location>
</feature>
<evidence type="ECO:0000313" key="5">
    <source>
        <dbReference type="Proteomes" id="UP001341840"/>
    </source>
</evidence>
<name>A0ABU6SV63_9FABA</name>
<evidence type="ECO:0000313" key="4">
    <source>
        <dbReference type="EMBL" id="MED6140185.1"/>
    </source>
</evidence>
<reference evidence="4 5" key="1">
    <citation type="journal article" date="2023" name="Plants (Basel)">
        <title>Bridging the Gap: Combining Genomics and Transcriptomics Approaches to Understand Stylosanthes scabra, an Orphan Legume from the Brazilian Caatinga.</title>
        <authorList>
            <person name="Ferreira-Neto J.R.C."/>
            <person name="da Silva M.D."/>
            <person name="Binneck E."/>
            <person name="de Melo N.F."/>
            <person name="da Silva R.H."/>
            <person name="de Melo A.L.T.M."/>
            <person name="Pandolfi V."/>
            <person name="Bustamante F.O."/>
            <person name="Brasileiro-Vidal A.C."/>
            <person name="Benko-Iseppon A.M."/>
        </authorList>
    </citation>
    <scope>NUCLEOTIDE SEQUENCE [LARGE SCALE GENOMIC DNA]</scope>
    <source>
        <tissue evidence="4">Leaves</tissue>
    </source>
</reference>
<proteinExistence type="predicted"/>
<dbReference type="InterPro" id="IPR044822">
    <property type="entry name" value="Myb_DNA-bind_4"/>
</dbReference>
<feature type="compositionally biased region" description="Acidic residues" evidence="2">
    <location>
        <begin position="234"/>
        <end position="250"/>
    </location>
</feature>
<evidence type="ECO:0000256" key="2">
    <source>
        <dbReference type="SAM" id="MobiDB-lite"/>
    </source>
</evidence>
<keyword evidence="1" id="KW-0175">Coiled coil</keyword>
<organism evidence="4 5">
    <name type="scientific">Stylosanthes scabra</name>
    <dbReference type="NCBI Taxonomy" id="79078"/>
    <lineage>
        <taxon>Eukaryota</taxon>
        <taxon>Viridiplantae</taxon>
        <taxon>Streptophyta</taxon>
        <taxon>Embryophyta</taxon>
        <taxon>Tracheophyta</taxon>
        <taxon>Spermatophyta</taxon>
        <taxon>Magnoliopsida</taxon>
        <taxon>eudicotyledons</taxon>
        <taxon>Gunneridae</taxon>
        <taxon>Pentapetalae</taxon>
        <taxon>rosids</taxon>
        <taxon>fabids</taxon>
        <taxon>Fabales</taxon>
        <taxon>Fabaceae</taxon>
        <taxon>Papilionoideae</taxon>
        <taxon>50 kb inversion clade</taxon>
        <taxon>dalbergioids sensu lato</taxon>
        <taxon>Dalbergieae</taxon>
        <taxon>Pterocarpus clade</taxon>
        <taxon>Stylosanthes</taxon>
    </lineage>
</organism>
<dbReference type="PANTHER" id="PTHR46327">
    <property type="entry name" value="F16F4.11 PROTEIN-RELATED"/>
    <property type="match status" value="1"/>
</dbReference>
<keyword evidence="5" id="KW-1185">Reference proteome</keyword>
<dbReference type="Gene3D" id="1.10.10.60">
    <property type="entry name" value="Homeodomain-like"/>
    <property type="match status" value="1"/>
</dbReference>
<accession>A0ABU6SV63</accession>
<protein>
    <recommendedName>
        <fullName evidence="3">Myb/SANT-like DNA-binding domain-containing protein</fullName>
    </recommendedName>
</protein>
<feature type="compositionally biased region" description="Low complexity" evidence="2">
    <location>
        <begin position="1"/>
        <end position="12"/>
    </location>
</feature>
<evidence type="ECO:0000259" key="3">
    <source>
        <dbReference type="Pfam" id="PF13837"/>
    </source>
</evidence>
<feature type="region of interest" description="Disordered" evidence="2">
    <location>
        <begin position="224"/>
        <end position="281"/>
    </location>
</feature>
<feature type="coiled-coil region" evidence="1">
    <location>
        <begin position="359"/>
        <end position="391"/>
    </location>
</feature>
<gene>
    <name evidence="4" type="ORF">PIB30_090748</name>
</gene>
<comment type="caution">
    <text evidence="4">The sequence shown here is derived from an EMBL/GenBank/DDBJ whole genome shotgun (WGS) entry which is preliminary data.</text>
</comment>
<dbReference type="EMBL" id="JASCZI010062186">
    <property type="protein sequence ID" value="MED6140185.1"/>
    <property type="molecule type" value="Genomic_DNA"/>
</dbReference>
<dbReference type="Proteomes" id="UP001341840">
    <property type="component" value="Unassembled WGS sequence"/>
</dbReference>
<feature type="domain" description="Myb/SANT-like DNA-binding" evidence="3">
    <location>
        <begin position="82"/>
        <end position="171"/>
    </location>
</feature>